<dbReference type="SMART" id="SM00267">
    <property type="entry name" value="GGDEF"/>
    <property type="match status" value="1"/>
</dbReference>
<dbReference type="InterPro" id="IPR001633">
    <property type="entry name" value="EAL_dom"/>
</dbReference>
<evidence type="ECO:0000259" key="1">
    <source>
        <dbReference type="PROSITE" id="PS50113"/>
    </source>
</evidence>
<protein>
    <submittedName>
        <fullName evidence="4">PAS domain S-box-containing protein/diguanylate cyclase (GGDEF) domain-containing protein</fullName>
    </submittedName>
</protein>
<accession>A0A1N6KL36</accession>
<dbReference type="EMBL" id="FSRM01000002">
    <property type="protein sequence ID" value="SIO57269.1"/>
    <property type="molecule type" value="Genomic_DNA"/>
</dbReference>
<dbReference type="Pfam" id="PF00563">
    <property type="entry name" value="EAL"/>
    <property type="match status" value="1"/>
</dbReference>
<dbReference type="Gene3D" id="3.20.20.450">
    <property type="entry name" value="EAL domain"/>
    <property type="match status" value="1"/>
</dbReference>
<dbReference type="InterPro" id="IPR043128">
    <property type="entry name" value="Rev_trsase/Diguanyl_cyclase"/>
</dbReference>
<dbReference type="InterPro" id="IPR035965">
    <property type="entry name" value="PAS-like_dom_sf"/>
</dbReference>
<feature type="domain" description="PAC" evidence="1">
    <location>
        <begin position="111"/>
        <end position="163"/>
    </location>
</feature>
<dbReference type="Pfam" id="PF00990">
    <property type="entry name" value="GGDEF"/>
    <property type="match status" value="1"/>
</dbReference>
<dbReference type="CDD" id="cd01948">
    <property type="entry name" value="EAL"/>
    <property type="match status" value="1"/>
</dbReference>
<dbReference type="PROSITE" id="PS50113">
    <property type="entry name" value="PAC"/>
    <property type="match status" value="1"/>
</dbReference>
<dbReference type="PANTHER" id="PTHR44757:SF2">
    <property type="entry name" value="BIOFILM ARCHITECTURE MAINTENANCE PROTEIN MBAA"/>
    <property type="match status" value="1"/>
</dbReference>
<dbReference type="Proteomes" id="UP000184693">
    <property type="component" value="Unassembled WGS sequence"/>
</dbReference>
<dbReference type="Pfam" id="PF08448">
    <property type="entry name" value="PAS_4"/>
    <property type="match status" value="1"/>
</dbReference>
<evidence type="ECO:0000313" key="5">
    <source>
        <dbReference type="Proteomes" id="UP000184693"/>
    </source>
</evidence>
<dbReference type="SUPFAM" id="SSF141868">
    <property type="entry name" value="EAL domain-like"/>
    <property type="match status" value="1"/>
</dbReference>
<dbReference type="CDD" id="cd00130">
    <property type="entry name" value="PAS"/>
    <property type="match status" value="1"/>
</dbReference>
<dbReference type="Gene3D" id="3.30.450.20">
    <property type="entry name" value="PAS domain"/>
    <property type="match status" value="1"/>
</dbReference>
<dbReference type="InterPro" id="IPR029787">
    <property type="entry name" value="Nucleotide_cyclase"/>
</dbReference>
<name>A0A1N6KL36_9BURK</name>
<dbReference type="AlphaFoldDB" id="A0A1N6KL36"/>
<dbReference type="Gene3D" id="3.30.70.270">
    <property type="match status" value="1"/>
</dbReference>
<feature type="domain" description="GGDEF" evidence="3">
    <location>
        <begin position="195"/>
        <end position="328"/>
    </location>
</feature>
<dbReference type="SMART" id="SM00052">
    <property type="entry name" value="EAL"/>
    <property type="match status" value="1"/>
</dbReference>
<dbReference type="NCBIfam" id="TIGR00229">
    <property type="entry name" value="sensory_box"/>
    <property type="match status" value="1"/>
</dbReference>
<dbReference type="InterPro" id="IPR035919">
    <property type="entry name" value="EAL_sf"/>
</dbReference>
<dbReference type="InterPro" id="IPR052155">
    <property type="entry name" value="Biofilm_reg_signaling"/>
</dbReference>
<dbReference type="NCBIfam" id="TIGR00254">
    <property type="entry name" value="GGDEF"/>
    <property type="match status" value="1"/>
</dbReference>
<dbReference type="SUPFAM" id="SSF55073">
    <property type="entry name" value="Nucleotide cyclase"/>
    <property type="match status" value="1"/>
</dbReference>
<dbReference type="PANTHER" id="PTHR44757">
    <property type="entry name" value="DIGUANYLATE CYCLASE DGCP"/>
    <property type="match status" value="1"/>
</dbReference>
<dbReference type="CDD" id="cd01949">
    <property type="entry name" value="GGDEF"/>
    <property type="match status" value="1"/>
</dbReference>
<dbReference type="InterPro" id="IPR013656">
    <property type="entry name" value="PAS_4"/>
</dbReference>
<dbReference type="SUPFAM" id="SSF55785">
    <property type="entry name" value="PYP-like sensor domain (PAS domain)"/>
    <property type="match status" value="1"/>
</dbReference>
<proteinExistence type="predicted"/>
<organism evidence="4 5">
    <name type="scientific">Paraburkholderia phenazinium</name>
    <dbReference type="NCBI Taxonomy" id="60549"/>
    <lineage>
        <taxon>Bacteria</taxon>
        <taxon>Pseudomonadati</taxon>
        <taxon>Pseudomonadota</taxon>
        <taxon>Betaproteobacteria</taxon>
        <taxon>Burkholderiales</taxon>
        <taxon>Burkholderiaceae</taxon>
        <taxon>Paraburkholderia</taxon>
    </lineage>
</organism>
<evidence type="ECO:0000259" key="3">
    <source>
        <dbReference type="PROSITE" id="PS50887"/>
    </source>
</evidence>
<dbReference type="PROSITE" id="PS50883">
    <property type="entry name" value="EAL"/>
    <property type="match status" value="1"/>
</dbReference>
<dbReference type="SMART" id="SM00086">
    <property type="entry name" value="PAC"/>
    <property type="match status" value="1"/>
</dbReference>
<evidence type="ECO:0000313" key="4">
    <source>
        <dbReference type="EMBL" id="SIO57269.1"/>
    </source>
</evidence>
<dbReference type="PROSITE" id="PS50887">
    <property type="entry name" value="GGDEF"/>
    <property type="match status" value="1"/>
</dbReference>
<feature type="domain" description="EAL" evidence="2">
    <location>
        <begin position="337"/>
        <end position="591"/>
    </location>
</feature>
<sequence>MGALLVQLADFRTRCDARVQKWLGRPRRPSGARWRTGHEHEQLFRTLIEHSPDFIARYNRRREVVYANPAMQQIPGGGGFRLAPAAEVGTPAGQLDYEDCIRVTLRAASAREAEFQYDGPNGDVRWVAVRFVPEPGERGQPETVLAVGRDITDIVHYREKVRQLAFFDPLTDLPNRAWLKDRLPAALAYADAGRRQIGLLVLDLDSFKEVNDVLGHACGDQLLRAVSMRLLQGKRGDDAVVRLGGDEFAILAPVHDDDLDLAIIASRILMALAEPVVIDGNEVFMTGSIGISRYPRDGSDAATLLRYADSAMYAAKRIGGNQFCFHDPATTRAAVERMELGMALHGAAHAGELVLLYQPIVGLGDAGLVGAEALLRWNHPGRGLLTPDIFIKVAEDNGTIVEIGDWVLAAACEAVVRWNAGRAVPMRISVNVSGRQFVMNDLARSVQAALAASGCAPQWLTLEITESLLLENDQNVGRTLDELNEMGVAIAIDDFGTGYSAISYLGHFPISTLKIDRSFVRDIDARGKNLALVKAMISMAESLGLDVVAEGVETQQQADVLASLECHRAQGYLFGRPMPEVQFVAYAQSGKVV</sequence>
<reference evidence="4 5" key="1">
    <citation type="submission" date="2016-11" db="EMBL/GenBank/DDBJ databases">
        <authorList>
            <person name="Jaros S."/>
            <person name="Januszkiewicz K."/>
            <person name="Wedrychowicz H."/>
        </authorList>
    </citation>
    <scope>NUCLEOTIDE SEQUENCE [LARGE SCALE GENOMIC DNA]</scope>
    <source>
        <strain evidence="4 5">GAS86</strain>
    </source>
</reference>
<gene>
    <name evidence="4" type="ORF">SAMN05444168_7508</name>
</gene>
<evidence type="ECO:0000259" key="2">
    <source>
        <dbReference type="PROSITE" id="PS50883"/>
    </source>
</evidence>
<dbReference type="InterPro" id="IPR001610">
    <property type="entry name" value="PAC"/>
</dbReference>
<dbReference type="InterPro" id="IPR000160">
    <property type="entry name" value="GGDEF_dom"/>
</dbReference>
<dbReference type="InterPro" id="IPR000014">
    <property type="entry name" value="PAS"/>
</dbReference>
<dbReference type="InterPro" id="IPR000700">
    <property type="entry name" value="PAS-assoc_C"/>
</dbReference>